<organism evidence="3 4">
    <name type="scientific">Parasediminibacterium paludis</name>
    <dbReference type="NCBI Taxonomy" id="908966"/>
    <lineage>
        <taxon>Bacteria</taxon>
        <taxon>Pseudomonadati</taxon>
        <taxon>Bacteroidota</taxon>
        <taxon>Chitinophagia</taxon>
        <taxon>Chitinophagales</taxon>
        <taxon>Chitinophagaceae</taxon>
        <taxon>Parasediminibacterium</taxon>
    </lineage>
</organism>
<dbReference type="Proteomes" id="UP001595906">
    <property type="component" value="Unassembled WGS sequence"/>
</dbReference>
<name>A0ABV8PYR0_9BACT</name>
<evidence type="ECO:0000313" key="4">
    <source>
        <dbReference type="Proteomes" id="UP001595906"/>
    </source>
</evidence>
<keyword evidence="1" id="KW-0732">Signal</keyword>
<dbReference type="Pfam" id="PF18942">
    <property type="entry name" value="DUF5689"/>
    <property type="match status" value="1"/>
</dbReference>
<evidence type="ECO:0000259" key="2">
    <source>
        <dbReference type="Pfam" id="PF18942"/>
    </source>
</evidence>
<evidence type="ECO:0000313" key="3">
    <source>
        <dbReference type="EMBL" id="MFC4232410.1"/>
    </source>
</evidence>
<proteinExistence type="predicted"/>
<keyword evidence="4" id="KW-1185">Reference proteome</keyword>
<dbReference type="Gene3D" id="2.60.120.200">
    <property type="match status" value="1"/>
</dbReference>
<gene>
    <name evidence="3" type="ORF">ACFOW1_10940</name>
</gene>
<evidence type="ECO:0000256" key="1">
    <source>
        <dbReference type="SAM" id="SignalP"/>
    </source>
</evidence>
<feature type="chain" id="PRO_5046280363" evidence="1">
    <location>
        <begin position="18"/>
        <end position="448"/>
    </location>
</feature>
<sequence>MKHNVFLLGMLAAFSFAATIVVSCNKKFDEPPFSNIDPDITANTTIKALKAKHTVAGAYDAITTDIIIAGVVIADDRTGNIYKTMYIQDSTGALSVLLDANSLYATFPIGRRVFINCKGLTLTDYNGMIQLGIKANINGTASVEAIPSAMIGQYITGGSFNNTVMAKPVIVSQLTTNMQDPNLGSLIQLSNYEFNKSDTSKTLSDTSQFKNTTNITINNCSGAAGIIIRTSAYANFAGVKPPSGNGTIAAIYTTYGTTKQLILRDTSDIRFNGPRCSLFEEDFNGYAATGTAAAVIPGWKNIMATGDVPFTLAALSGNVFPKVTAFGSTALRTTNISSWLISPDINLPAGTTPKLSFTCARRYPAGTFKIYVSTNFIGTNVSSATWTLITTVPAGSATAFTPFDLFGPFNLSTYAGQKINLAFRYEAPAGTAASAVGTYEPDDIKIRN</sequence>
<comment type="caution">
    <text evidence="3">The sequence shown here is derived from an EMBL/GenBank/DDBJ whole genome shotgun (WGS) entry which is preliminary data.</text>
</comment>
<dbReference type="RefSeq" id="WP_379014253.1">
    <property type="nucleotide sequence ID" value="NZ_JBHSDC010000022.1"/>
</dbReference>
<dbReference type="EMBL" id="JBHSDC010000022">
    <property type="protein sequence ID" value="MFC4232410.1"/>
    <property type="molecule type" value="Genomic_DNA"/>
</dbReference>
<protein>
    <submittedName>
        <fullName evidence="3">DUF5689 domain-containing protein</fullName>
    </submittedName>
</protein>
<dbReference type="PROSITE" id="PS51257">
    <property type="entry name" value="PROKAR_LIPOPROTEIN"/>
    <property type="match status" value="1"/>
</dbReference>
<dbReference type="InterPro" id="IPR043744">
    <property type="entry name" value="DUF5689"/>
</dbReference>
<feature type="signal peptide" evidence="1">
    <location>
        <begin position="1"/>
        <end position="17"/>
    </location>
</feature>
<accession>A0ABV8PYR0</accession>
<feature type="domain" description="DUF5689" evidence="2">
    <location>
        <begin position="41"/>
        <end position="269"/>
    </location>
</feature>
<dbReference type="NCBIfam" id="NF038128">
    <property type="entry name" value="choice_anch_J"/>
    <property type="match status" value="1"/>
</dbReference>
<reference evidence="4" key="1">
    <citation type="journal article" date="2019" name="Int. J. Syst. Evol. Microbiol.">
        <title>The Global Catalogue of Microorganisms (GCM) 10K type strain sequencing project: providing services to taxonomists for standard genome sequencing and annotation.</title>
        <authorList>
            <consortium name="The Broad Institute Genomics Platform"/>
            <consortium name="The Broad Institute Genome Sequencing Center for Infectious Disease"/>
            <person name="Wu L."/>
            <person name="Ma J."/>
        </authorList>
    </citation>
    <scope>NUCLEOTIDE SEQUENCE [LARGE SCALE GENOMIC DNA]</scope>
    <source>
        <strain evidence="4">CECT 8010</strain>
    </source>
</reference>